<proteinExistence type="predicted"/>
<reference evidence="1 2" key="1">
    <citation type="submission" date="2013-03" db="EMBL/GenBank/DDBJ databases">
        <title>Salinisphaera dokdonensis CL-ES53 Genome Sequencing.</title>
        <authorList>
            <person name="Li C."/>
            <person name="Lai Q."/>
            <person name="Shao Z."/>
        </authorList>
    </citation>
    <scope>NUCLEOTIDE SEQUENCE [LARGE SCALE GENOMIC DNA]</scope>
    <source>
        <strain evidence="1 2">CL-ES53</strain>
    </source>
</reference>
<accession>A0ABV2AZN8</accession>
<protein>
    <recommendedName>
        <fullName evidence="3">YubB ferredoxin-like domain-containing protein</fullName>
    </recommendedName>
</protein>
<evidence type="ECO:0000313" key="2">
    <source>
        <dbReference type="Proteomes" id="UP001460888"/>
    </source>
</evidence>
<dbReference type="Proteomes" id="UP001460888">
    <property type="component" value="Unassembled WGS sequence"/>
</dbReference>
<organism evidence="1 2">
    <name type="scientific">Salinisphaera dokdonensis CL-ES53</name>
    <dbReference type="NCBI Taxonomy" id="1304272"/>
    <lineage>
        <taxon>Bacteria</taxon>
        <taxon>Pseudomonadati</taxon>
        <taxon>Pseudomonadota</taxon>
        <taxon>Gammaproteobacteria</taxon>
        <taxon>Salinisphaerales</taxon>
        <taxon>Salinisphaeraceae</taxon>
        <taxon>Salinisphaera</taxon>
    </lineage>
</organism>
<evidence type="ECO:0000313" key="1">
    <source>
        <dbReference type="EMBL" id="MES1929101.1"/>
    </source>
</evidence>
<gene>
    <name evidence="1" type="ORF">SADO_07592</name>
</gene>
<evidence type="ECO:0008006" key="3">
    <source>
        <dbReference type="Google" id="ProtNLM"/>
    </source>
</evidence>
<dbReference type="EMBL" id="APND01000002">
    <property type="protein sequence ID" value="MES1929101.1"/>
    <property type="molecule type" value="Genomic_DNA"/>
</dbReference>
<comment type="caution">
    <text evidence="1">The sequence shown here is derived from an EMBL/GenBank/DDBJ whole genome shotgun (WGS) entry which is preliminary data.</text>
</comment>
<dbReference type="RefSeq" id="WP_209062745.1">
    <property type="nucleotide sequence ID" value="NZ_APND01000002.1"/>
</dbReference>
<keyword evidence="2" id="KW-1185">Reference proteome</keyword>
<name>A0ABV2AZN8_9GAMM</name>
<sequence length="202" mass="22777">MSKIDIPESLQFYYESPGNAQAIETLVEKIHGRNDGVTEDMSWDDLATYHRALLAGYQTQVDLWLFYKALWEEVWAPATSLLIEAGATDCKAHEYEGELSLSTTWDECMYRMHNIENGRFISSVWSDQKAIKIGFHFEEKGGGYGFSNSLTLDAAAWEHDGNEDEWTTKPVDLPVRGLDHIDVTPLQKAALAAVRAFTQALI</sequence>